<comment type="caution">
    <text evidence="3">The sequence shown here is derived from an EMBL/GenBank/DDBJ whole genome shotgun (WGS) entry which is preliminary data.</text>
</comment>
<dbReference type="EMBL" id="BQXS01012314">
    <property type="protein sequence ID" value="GKT21382.1"/>
    <property type="molecule type" value="Genomic_DNA"/>
</dbReference>
<reference evidence="3" key="1">
    <citation type="submission" date="2022-03" db="EMBL/GenBank/DDBJ databases">
        <title>Draft genome sequence of Aduncisulcus paluster, a free-living microaerophilic Fornicata.</title>
        <authorList>
            <person name="Yuyama I."/>
            <person name="Kume K."/>
            <person name="Tamura T."/>
            <person name="Inagaki Y."/>
            <person name="Hashimoto T."/>
        </authorList>
    </citation>
    <scope>NUCLEOTIDE SEQUENCE</scope>
    <source>
        <strain evidence="3">NY0171</strain>
    </source>
</reference>
<accession>A0ABQ5JXJ2</accession>
<dbReference type="InterPro" id="IPR051830">
    <property type="entry name" value="NOTCH_homolog"/>
</dbReference>
<feature type="transmembrane region" description="Helical" evidence="1">
    <location>
        <begin position="614"/>
        <end position="636"/>
    </location>
</feature>
<dbReference type="PROSITE" id="PS51450">
    <property type="entry name" value="LRR"/>
    <property type="match status" value="1"/>
</dbReference>
<protein>
    <recommendedName>
        <fullName evidence="2">EGF-like domain-containing protein</fullName>
    </recommendedName>
</protein>
<keyword evidence="1" id="KW-0472">Membrane</keyword>
<dbReference type="InterPro" id="IPR001611">
    <property type="entry name" value="Leu-rich_rpt"/>
</dbReference>
<dbReference type="InterPro" id="IPR000742">
    <property type="entry name" value="EGF"/>
</dbReference>
<dbReference type="PANTHER" id="PTHR24033">
    <property type="entry name" value="EGF-LIKE DOMAIN-CONTAINING PROTEIN"/>
    <property type="match status" value="1"/>
</dbReference>
<sequence length="674" mass="74535">MARLFSVNLPGGTYSNDISSFYRNVDLTKLSTHDDDYYIPLCRVEDDSQFKEYLGSVFPHMAFALMDYLKNDCPLNPTDSNNCNGVANCPSLVLNEVYNAYSESAALECNEIAKKDVSSGSLVCYTVHDDNLRSYLKKTYLDISEDNGIIAVGSIRSRVTGRFDMYNVTGGYGPVSTLQGLEYATSLSYIELESYDLSGNSQLSAYDQTVVKILARFSNARTNELTYLGLSDCGISRIDDILDLNPITNADPHTTTFNLASLDISHNSLSDLSELITSDMFDKESFKDGINLNDNNICDIQGFIEELNIYFDEISIIQPYSDQLCQCSEAISSSSHLICREIYPDLWIADCWKGYYLDKGTNQCVKACALGYSLDTGTNECTVEDDSIQYSNSSICRLCESEQHKISILEKGNAHVTCSCMEGWSGDDCSTCAEGYVGDLCQYECPMVNGNICNNQGQCQMSADGLGSECVCFSPSPLSRSVKIDYEEEFESVPGGNTNSRYIPRNNPSGILSTVVYPHQYVGDSCQYQCPQYGPSYSVCGTDDSHGVCVFDETYNEAICHCDPGYTGTWCSKECNCEHGTCFDGSLDVFDSDATCDCPWNYQNNTCSSVSGTFIVVLGIGIVILGVIGGVIVCWCHDQREKEKSTHSENRGQYSPFEPDESQGLFYHDIFSNM</sequence>
<dbReference type="SMART" id="SM00181">
    <property type="entry name" value="EGF"/>
    <property type="match status" value="3"/>
</dbReference>
<evidence type="ECO:0000313" key="4">
    <source>
        <dbReference type="Proteomes" id="UP001057375"/>
    </source>
</evidence>
<evidence type="ECO:0000256" key="1">
    <source>
        <dbReference type="SAM" id="Phobius"/>
    </source>
</evidence>
<gene>
    <name evidence="3" type="ORF">ADUPG1_011890</name>
</gene>
<dbReference type="Gene3D" id="3.80.10.10">
    <property type="entry name" value="Ribonuclease Inhibitor"/>
    <property type="match status" value="1"/>
</dbReference>
<keyword evidence="1" id="KW-1133">Transmembrane helix</keyword>
<dbReference type="PROSITE" id="PS00022">
    <property type="entry name" value="EGF_1"/>
    <property type="match status" value="1"/>
</dbReference>
<dbReference type="SUPFAM" id="SSF52058">
    <property type="entry name" value="L domain-like"/>
    <property type="match status" value="1"/>
</dbReference>
<keyword evidence="4" id="KW-1185">Reference proteome</keyword>
<feature type="domain" description="EGF-like" evidence="2">
    <location>
        <begin position="560"/>
        <end position="571"/>
    </location>
</feature>
<dbReference type="Gene3D" id="2.170.300.10">
    <property type="entry name" value="Tie2 ligand-binding domain superfamily"/>
    <property type="match status" value="1"/>
</dbReference>
<dbReference type="InterPro" id="IPR032675">
    <property type="entry name" value="LRR_dom_sf"/>
</dbReference>
<evidence type="ECO:0000259" key="2">
    <source>
        <dbReference type="PROSITE" id="PS00022"/>
    </source>
</evidence>
<proteinExistence type="predicted"/>
<organism evidence="3 4">
    <name type="scientific">Aduncisulcus paluster</name>
    <dbReference type="NCBI Taxonomy" id="2918883"/>
    <lineage>
        <taxon>Eukaryota</taxon>
        <taxon>Metamonada</taxon>
        <taxon>Carpediemonas-like organisms</taxon>
        <taxon>Aduncisulcus</taxon>
    </lineage>
</organism>
<dbReference type="Proteomes" id="UP001057375">
    <property type="component" value="Unassembled WGS sequence"/>
</dbReference>
<name>A0ABQ5JXJ2_9EUKA</name>
<keyword evidence="1" id="KW-0812">Transmembrane</keyword>
<evidence type="ECO:0000313" key="3">
    <source>
        <dbReference type="EMBL" id="GKT21382.1"/>
    </source>
</evidence>